<name>A0A8J3Y7Z9_9ACTN</name>
<evidence type="ECO:0000259" key="5">
    <source>
        <dbReference type="PROSITE" id="PS51746"/>
    </source>
</evidence>
<proteinExistence type="predicted"/>
<evidence type="ECO:0000259" key="4">
    <source>
        <dbReference type="PROSITE" id="PS50113"/>
    </source>
</evidence>
<dbReference type="PROSITE" id="PS50113">
    <property type="entry name" value="PAC"/>
    <property type="match status" value="1"/>
</dbReference>
<feature type="domain" description="PAC" evidence="4">
    <location>
        <begin position="312"/>
        <end position="365"/>
    </location>
</feature>
<dbReference type="InterPro" id="IPR035965">
    <property type="entry name" value="PAS-like_dom_sf"/>
</dbReference>
<dbReference type="InterPro" id="IPR052016">
    <property type="entry name" value="Bact_Sigma-Reg"/>
</dbReference>
<dbReference type="InterPro" id="IPR036457">
    <property type="entry name" value="PPM-type-like_dom_sf"/>
</dbReference>
<reference evidence="6" key="1">
    <citation type="submission" date="2021-01" db="EMBL/GenBank/DDBJ databases">
        <title>Whole genome shotgun sequence of Spirilliplanes yamanashiensis NBRC 15828.</title>
        <authorList>
            <person name="Komaki H."/>
            <person name="Tamura T."/>
        </authorList>
    </citation>
    <scope>NUCLEOTIDE SEQUENCE</scope>
    <source>
        <strain evidence="6">NBRC 15828</strain>
    </source>
</reference>
<dbReference type="PANTHER" id="PTHR43156:SF2">
    <property type="entry name" value="STAGE II SPORULATION PROTEIN E"/>
    <property type="match status" value="1"/>
</dbReference>
<accession>A0A8J3Y7Z9</accession>
<dbReference type="SUPFAM" id="SSF55785">
    <property type="entry name" value="PYP-like sensor domain (PAS domain)"/>
    <property type="match status" value="1"/>
</dbReference>
<dbReference type="SUPFAM" id="SSF81606">
    <property type="entry name" value="PP2C-like"/>
    <property type="match status" value="1"/>
</dbReference>
<evidence type="ECO:0000256" key="1">
    <source>
        <dbReference type="ARBA" id="ARBA00022801"/>
    </source>
</evidence>
<dbReference type="Proteomes" id="UP000652013">
    <property type="component" value="Unassembled WGS sequence"/>
</dbReference>
<dbReference type="Pfam" id="PF07228">
    <property type="entry name" value="SpoIIE"/>
    <property type="match status" value="1"/>
</dbReference>
<dbReference type="InterPro" id="IPR036388">
    <property type="entry name" value="WH-like_DNA-bd_sf"/>
</dbReference>
<dbReference type="GO" id="GO:0016791">
    <property type="term" value="F:phosphatase activity"/>
    <property type="evidence" value="ECO:0007669"/>
    <property type="project" value="TreeGrafter"/>
</dbReference>
<keyword evidence="1" id="KW-0378">Hydrolase</keyword>
<sequence>MERQQRYADRLAEIEAKVRAARPADEVLVAQASGLLAGRVGCRVDEAEDHLLRLAAERGTGPAEVAAELLAGHSPGGPRPEPFSPALVPAPRTAPARTGPSPGGPAPGGAPAWAAGVREVLDCIPGRHTLLEPVRDAAGGIADFAIVAVSPEVRDEQARRGRPDVVGLRVGEIDPTTVDGPAWKAWVAVAGDGRPREVGPVPYPGRSETDPAQMLISSRIRRVGPGVLTSWVRHDEEDRLAERAAQTERLGNLGWGESDLVTGEITWSPGLYRIYERDPELGPLPPGAAETLTVPEDAHVHRRAAEQFGRGETVDISYRIRVGGRLKHLRAVVDAVRDVAGRPIRLYGLVQDVTATETARAELAEAARQLREQRQNLAAEHRLATQLQHIVLPVPEQPVDLSGLRVALRYLPAEQANRIGGDWYHAAPAEDGTLILAVGDVAGHGIQAATAMAQLRHTLAALTLTTTSDPAQLLGHLNRLLCSGRALTETATAVIARYDPCSGRVRWAQAGHPAPLLAHGGVTAELPRPDGVMLGVLDAARYATAELALDLGDLLVLYTDGLTELRDHNRADGLPSVLRTIDGIAAADTGHPLADLLGRLHRANPDDDTCILAARRLAATASGR</sequence>
<evidence type="ECO:0000313" key="7">
    <source>
        <dbReference type="Proteomes" id="UP000652013"/>
    </source>
</evidence>
<feature type="domain" description="PPM-type phosphatase" evidence="5">
    <location>
        <begin position="405"/>
        <end position="615"/>
    </location>
</feature>
<dbReference type="PROSITE" id="PS51746">
    <property type="entry name" value="PPM_2"/>
    <property type="match status" value="1"/>
</dbReference>
<dbReference type="InterPro" id="IPR001932">
    <property type="entry name" value="PPM-type_phosphatase-like_dom"/>
</dbReference>
<dbReference type="EMBL" id="BOOY01000016">
    <property type="protein sequence ID" value="GIJ02948.1"/>
    <property type="molecule type" value="Genomic_DNA"/>
</dbReference>
<dbReference type="RefSeq" id="WP_203938227.1">
    <property type="nucleotide sequence ID" value="NZ_BAAAGJ010000005.1"/>
</dbReference>
<comment type="caution">
    <text evidence="6">The sequence shown here is derived from an EMBL/GenBank/DDBJ whole genome shotgun (WGS) entry which is preliminary data.</text>
</comment>
<evidence type="ECO:0000256" key="2">
    <source>
        <dbReference type="SAM" id="Coils"/>
    </source>
</evidence>
<dbReference type="AlphaFoldDB" id="A0A8J3Y7Z9"/>
<dbReference type="Gene3D" id="1.10.10.10">
    <property type="entry name" value="Winged helix-like DNA-binding domain superfamily/Winged helix DNA-binding domain"/>
    <property type="match status" value="1"/>
</dbReference>
<dbReference type="SMART" id="SM00331">
    <property type="entry name" value="PP2C_SIG"/>
    <property type="match status" value="1"/>
</dbReference>
<keyword evidence="2" id="KW-0175">Coiled coil</keyword>
<keyword evidence="7" id="KW-1185">Reference proteome</keyword>
<dbReference type="Gene3D" id="2.10.70.100">
    <property type="match status" value="1"/>
</dbReference>
<evidence type="ECO:0000313" key="6">
    <source>
        <dbReference type="EMBL" id="GIJ02948.1"/>
    </source>
</evidence>
<dbReference type="Gene3D" id="3.60.40.10">
    <property type="entry name" value="PPM-type phosphatase domain"/>
    <property type="match status" value="1"/>
</dbReference>
<dbReference type="Gene3D" id="3.30.450.20">
    <property type="entry name" value="PAS domain"/>
    <property type="match status" value="1"/>
</dbReference>
<gene>
    <name evidence="6" type="ORF">Sya03_23000</name>
</gene>
<feature type="region of interest" description="Disordered" evidence="3">
    <location>
        <begin position="70"/>
        <end position="111"/>
    </location>
</feature>
<protein>
    <submittedName>
        <fullName evidence="6">Uncharacterized protein</fullName>
    </submittedName>
</protein>
<evidence type="ECO:0000256" key="3">
    <source>
        <dbReference type="SAM" id="MobiDB-lite"/>
    </source>
</evidence>
<dbReference type="PANTHER" id="PTHR43156">
    <property type="entry name" value="STAGE II SPORULATION PROTEIN E-RELATED"/>
    <property type="match status" value="1"/>
</dbReference>
<feature type="compositionally biased region" description="Low complexity" evidence="3">
    <location>
        <begin position="85"/>
        <end position="100"/>
    </location>
</feature>
<feature type="coiled-coil region" evidence="2">
    <location>
        <begin position="353"/>
        <end position="387"/>
    </location>
</feature>
<organism evidence="6 7">
    <name type="scientific">Spirilliplanes yamanashiensis</name>
    <dbReference type="NCBI Taxonomy" id="42233"/>
    <lineage>
        <taxon>Bacteria</taxon>
        <taxon>Bacillati</taxon>
        <taxon>Actinomycetota</taxon>
        <taxon>Actinomycetes</taxon>
        <taxon>Micromonosporales</taxon>
        <taxon>Micromonosporaceae</taxon>
        <taxon>Spirilliplanes</taxon>
    </lineage>
</organism>
<dbReference type="InterPro" id="IPR000700">
    <property type="entry name" value="PAS-assoc_C"/>
</dbReference>